<feature type="transmembrane region" description="Helical" evidence="1">
    <location>
        <begin position="67"/>
        <end position="88"/>
    </location>
</feature>
<dbReference type="EMBL" id="BMIB01000002">
    <property type="protein sequence ID" value="GGH63518.1"/>
    <property type="molecule type" value="Genomic_DNA"/>
</dbReference>
<evidence type="ECO:0000313" key="3">
    <source>
        <dbReference type="Proteomes" id="UP000627292"/>
    </source>
</evidence>
<proteinExistence type="predicted"/>
<keyword evidence="3" id="KW-1185">Reference proteome</keyword>
<keyword evidence="1" id="KW-0812">Transmembrane</keyword>
<evidence type="ECO:0000256" key="1">
    <source>
        <dbReference type="SAM" id="Phobius"/>
    </source>
</evidence>
<organism evidence="2 3">
    <name type="scientific">Filimonas zeae</name>
    <dbReference type="NCBI Taxonomy" id="1737353"/>
    <lineage>
        <taxon>Bacteria</taxon>
        <taxon>Pseudomonadati</taxon>
        <taxon>Bacteroidota</taxon>
        <taxon>Chitinophagia</taxon>
        <taxon>Chitinophagales</taxon>
        <taxon>Chitinophagaceae</taxon>
        <taxon>Filimonas</taxon>
    </lineage>
</organism>
<feature type="transmembrane region" description="Helical" evidence="1">
    <location>
        <begin position="122"/>
        <end position="141"/>
    </location>
</feature>
<gene>
    <name evidence="2" type="ORF">GCM10011379_14510</name>
</gene>
<comment type="caution">
    <text evidence="2">The sequence shown here is derived from an EMBL/GenBank/DDBJ whole genome shotgun (WGS) entry which is preliminary data.</text>
</comment>
<evidence type="ECO:0000313" key="2">
    <source>
        <dbReference type="EMBL" id="GGH63518.1"/>
    </source>
</evidence>
<dbReference type="Proteomes" id="UP000627292">
    <property type="component" value="Unassembled WGS sequence"/>
</dbReference>
<evidence type="ECO:0008006" key="4">
    <source>
        <dbReference type="Google" id="ProtNLM"/>
    </source>
</evidence>
<feature type="transmembrane region" description="Helical" evidence="1">
    <location>
        <begin position="43"/>
        <end position="61"/>
    </location>
</feature>
<keyword evidence="1" id="KW-1133">Transmembrane helix</keyword>
<dbReference type="AlphaFoldDB" id="A0A917MTV9"/>
<accession>A0A917MTV9</accession>
<feature type="transmembrane region" description="Helical" evidence="1">
    <location>
        <begin position="153"/>
        <end position="176"/>
    </location>
</feature>
<reference evidence="2" key="1">
    <citation type="journal article" date="2014" name="Int. J. Syst. Evol. Microbiol.">
        <title>Complete genome sequence of Corynebacterium casei LMG S-19264T (=DSM 44701T), isolated from a smear-ripened cheese.</title>
        <authorList>
            <consortium name="US DOE Joint Genome Institute (JGI-PGF)"/>
            <person name="Walter F."/>
            <person name="Albersmeier A."/>
            <person name="Kalinowski J."/>
            <person name="Ruckert C."/>
        </authorList>
    </citation>
    <scope>NUCLEOTIDE SEQUENCE</scope>
    <source>
        <strain evidence="2">CGMCC 1.15290</strain>
    </source>
</reference>
<protein>
    <recommendedName>
        <fullName evidence="4">DUF3278 domain-containing protein</fullName>
    </recommendedName>
</protein>
<dbReference type="RefSeq" id="WP_188951364.1">
    <property type="nucleotide sequence ID" value="NZ_BMIB01000002.1"/>
</dbReference>
<keyword evidence="1" id="KW-0472">Membrane</keyword>
<sequence>MTSFDNIQQLWNEQNDSTAPASPLEKLIELAEKNTRKIKARQYGTIAILGVSILLFVWYIATFTGVGVSWFHTGLLLMLLSLLLRLAIECQSVVSLARMDIRTDSKNYTKRMTGYYKSRKRVHYTVTPFILAAYTTGFLLLLPVFKKSFATGFFLYIVISGGCFLVVFTFFMFKLLKKEIEMLKHLQEIDL</sequence>
<name>A0A917MTV9_9BACT</name>
<reference evidence="2" key="2">
    <citation type="submission" date="2020-09" db="EMBL/GenBank/DDBJ databases">
        <authorList>
            <person name="Sun Q."/>
            <person name="Zhou Y."/>
        </authorList>
    </citation>
    <scope>NUCLEOTIDE SEQUENCE</scope>
    <source>
        <strain evidence="2">CGMCC 1.15290</strain>
    </source>
</reference>